<dbReference type="GO" id="GO:0003677">
    <property type="term" value="F:DNA binding"/>
    <property type="evidence" value="ECO:0007669"/>
    <property type="project" value="InterPro"/>
</dbReference>
<evidence type="ECO:0000313" key="2">
    <source>
        <dbReference type="EMBL" id="BAQ49861.1"/>
    </source>
</evidence>
<evidence type="ECO:0000256" key="1">
    <source>
        <dbReference type="SAM" id="Coils"/>
    </source>
</evidence>
<dbReference type="PANTHER" id="PTHR33609">
    <property type="entry name" value="LOW CALCIUM RESPONSE LOCUS PROTEIN S"/>
    <property type="match status" value="1"/>
</dbReference>
<dbReference type="Proteomes" id="UP000061432">
    <property type="component" value="Plasmid pMaq22A_2p"/>
</dbReference>
<dbReference type="AlphaFoldDB" id="A0A0C6FAU9"/>
<keyword evidence="1" id="KW-0175">Coiled coil</keyword>
<dbReference type="Pfam" id="PF01527">
    <property type="entry name" value="HTH_Tnp_1"/>
    <property type="match status" value="1"/>
</dbReference>
<proteinExistence type="predicted"/>
<dbReference type="SUPFAM" id="SSF46689">
    <property type="entry name" value="Homeodomain-like"/>
    <property type="match status" value="1"/>
</dbReference>
<dbReference type="PATRIC" id="fig|270351.10.peg.6987"/>
<feature type="coiled-coil region" evidence="1">
    <location>
        <begin position="53"/>
        <end position="80"/>
    </location>
</feature>
<dbReference type="GO" id="GO:0006313">
    <property type="term" value="P:DNA transposition"/>
    <property type="evidence" value="ECO:0007669"/>
    <property type="project" value="InterPro"/>
</dbReference>
<geneLocation type="plasmid" evidence="3">
    <name>pMaq22A_2p DNA</name>
</geneLocation>
<organism evidence="2 3">
    <name type="scientific">Methylobacterium aquaticum</name>
    <dbReference type="NCBI Taxonomy" id="270351"/>
    <lineage>
        <taxon>Bacteria</taxon>
        <taxon>Pseudomonadati</taxon>
        <taxon>Pseudomonadota</taxon>
        <taxon>Alphaproteobacteria</taxon>
        <taxon>Hyphomicrobiales</taxon>
        <taxon>Methylobacteriaceae</taxon>
        <taxon>Methylobacterium</taxon>
    </lineage>
</organism>
<dbReference type="EMBL" id="AP014706">
    <property type="protein sequence ID" value="BAQ49861.1"/>
    <property type="molecule type" value="Genomic_DNA"/>
</dbReference>
<evidence type="ECO:0000313" key="3">
    <source>
        <dbReference type="Proteomes" id="UP000061432"/>
    </source>
</evidence>
<name>A0A0C6FAU9_9HYPH</name>
<gene>
    <name evidence="2" type="primary">tra5</name>
    <name evidence="2" type="ORF">Maq22A_2p40290</name>
</gene>
<accession>A0A0C6FAU9</accession>
<sequence length="108" mass="12286">MGTKRHKPEDVVAKLRQADVLIAQGQSVADVIRALGVTEVTYYRWRKEFGGLKADQVRRMKDLEIENQRLRKAIADLTLDKLILQQAARGNFRAPRAGVHVSSTSFRR</sequence>
<dbReference type="PANTHER" id="PTHR33609:SF1">
    <property type="entry name" value="TRANSPOSASE"/>
    <property type="match status" value="1"/>
</dbReference>
<dbReference type="InterPro" id="IPR009057">
    <property type="entry name" value="Homeodomain-like_sf"/>
</dbReference>
<dbReference type="KEGG" id="maqu:Maq22A_2p40290"/>
<protein>
    <submittedName>
        <fullName evidence="2">Transposase IS3/IS911 family protein</fullName>
    </submittedName>
</protein>
<dbReference type="InterPro" id="IPR002514">
    <property type="entry name" value="Transposase_8"/>
</dbReference>
<keyword evidence="2" id="KW-0614">Plasmid</keyword>
<dbReference type="GO" id="GO:0004803">
    <property type="term" value="F:transposase activity"/>
    <property type="evidence" value="ECO:0007669"/>
    <property type="project" value="InterPro"/>
</dbReference>
<reference evidence="3" key="2">
    <citation type="submission" date="2015-01" db="EMBL/GenBank/DDBJ databases">
        <title>Complete genome sequence of Methylobacterium aquaticum strain 22A.</title>
        <authorList>
            <person name="Tani A."/>
            <person name="Ogura Y."/>
            <person name="Hayashi T."/>
        </authorList>
    </citation>
    <scope>NUCLEOTIDE SEQUENCE [LARGE SCALE GENOMIC DNA]</scope>
    <source>
        <strain evidence="3">MA-22A</strain>
        <plasmid evidence="3">Plasmid pMaq22A_2p DNA</plasmid>
    </source>
</reference>
<reference evidence="2 3" key="1">
    <citation type="journal article" date="2015" name="Genome Announc.">
        <title>Complete Genome Sequence of Methylobacterium aquaticum Strain 22A, Isolated from Racomitrium japonicum Moss.</title>
        <authorList>
            <person name="Tani A."/>
            <person name="Ogura Y."/>
            <person name="Hayashi T."/>
            <person name="Kimbara K."/>
        </authorList>
    </citation>
    <scope>NUCLEOTIDE SEQUENCE [LARGE SCALE GENOMIC DNA]</scope>
    <source>
        <strain evidence="2 3">MA-22A</strain>
        <plasmid evidence="3">Plasmid pMaq22A_2p DNA</plasmid>
    </source>
</reference>
<dbReference type="InterPro" id="IPR052546">
    <property type="entry name" value="Transposase_8_domain"/>
</dbReference>